<dbReference type="PANTHER" id="PTHR33625">
    <property type="entry name" value="OS08G0179900 PROTEIN"/>
    <property type="match status" value="1"/>
</dbReference>
<keyword evidence="5" id="KW-1185">Reference proteome</keyword>
<dbReference type="OMA" id="MWVIENT"/>
<protein>
    <submittedName>
        <fullName evidence="3">(wild Malaysian banana) hypothetical protein</fullName>
    </submittedName>
</protein>
<feature type="transmembrane region" description="Helical" evidence="2">
    <location>
        <begin position="316"/>
        <end position="336"/>
    </location>
</feature>
<keyword evidence="2" id="KW-0812">Transmembrane</keyword>
<dbReference type="Gramene" id="Ma08_t10810.1">
    <property type="protein sequence ID" value="Ma08_p10810.1"/>
    <property type="gene ID" value="Ma08_g10810"/>
</dbReference>
<gene>
    <name evidence="3" type="ORF">GSMUA_344340.1</name>
</gene>
<dbReference type="OrthoDB" id="737041at2759"/>
<feature type="region of interest" description="Disordered" evidence="1">
    <location>
        <begin position="39"/>
        <end position="68"/>
    </location>
</feature>
<organism evidence="4 5">
    <name type="scientific">Musa acuminata subsp. malaccensis</name>
    <name type="common">Wild banana</name>
    <name type="synonym">Musa malaccensis</name>
    <dbReference type="NCBI Taxonomy" id="214687"/>
    <lineage>
        <taxon>Eukaryota</taxon>
        <taxon>Viridiplantae</taxon>
        <taxon>Streptophyta</taxon>
        <taxon>Embryophyta</taxon>
        <taxon>Tracheophyta</taxon>
        <taxon>Spermatophyta</taxon>
        <taxon>Magnoliopsida</taxon>
        <taxon>Liliopsida</taxon>
        <taxon>Zingiberales</taxon>
        <taxon>Musaceae</taxon>
        <taxon>Musa</taxon>
    </lineage>
</organism>
<dbReference type="PANTHER" id="PTHR33625:SF3">
    <property type="entry name" value="OS04G0550700 PROTEIN"/>
    <property type="match status" value="1"/>
</dbReference>
<name>A0A804K579_MUSAM</name>
<dbReference type="AlphaFoldDB" id="A0A804K579"/>
<reference evidence="4" key="2">
    <citation type="submission" date="2021-05" db="UniProtKB">
        <authorList>
            <consortium name="EnsemblPlants"/>
        </authorList>
    </citation>
    <scope>IDENTIFICATION</scope>
    <source>
        <strain evidence="4">subsp. malaccensis</strain>
    </source>
</reference>
<dbReference type="Proteomes" id="UP000012960">
    <property type="component" value="Unplaced"/>
</dbReference>
<evidence type="ECO:0000313" key="5">
    <source>
        <dbReference type="Proteomes" id="UP000012960"/>
    </source>
</evidence>
<evidence type="ECO:0000256" key="1">
    <source>
        <dbReference type="SAM" id="MobiDB-lite"/>
    </source>
</evidence>
<dbReference type="EnsemblPlants" id="Ma08_t10810.1">
    <property type="protein sequence ID" value="Ma08_p10810.1"/>
    <property type="gene ID" value="Ma08_g10810"/>
</dbReference>
<feature type="compositionally biased region" description="Low complexity" evidence="1">
    <location>
        <begin position="47"/>
        <end position="61"/>
    </location>
</feature>
<dbReference type="FunCoup" id="A0A804K579">
    <property type="interactions" value="3190"/>
</dbReference>
<accession>A0A804K579</accession>
<reference evidence="3" key="1">
    <citation type="submission" date="2021-03" db="EMBL/GenBank/DDBJ databases">
        <authorList>
            <consortium name="Genoscope - CEA"/>
            <person name="William W."/>
        </authorList>
    </citation>
    <scope>NUCLEOTIDE SEQUENCE</scope>
    <source>
        <strain evidence="3">Doubled-haploid Pahang</strain>
    </source>
</reference>
<sequence length="339" mass="36648">MMRRSTGMISGDMLRAVGRAVGAGAGRVRGPLSAARAGSSAPVLRVSSSGATSPHSSSAPTFDSAARKGAVSDSRDALFDGEEWERVGGEEHAWDEGVVVDDGVGTLERYVFGTAPSREEADDAISTLQQVLLPAVISQVTDDGSQVSDNGSSPYLAEDVIDDITTPGAMHRGYSSESSVECQSDWIEPAIQLYESNFLKSRGEERVFNALQLYQRNATVQRMVVSLSSDAAVWDAVMNNEVVQELRRSFHEDGSASSEIGNSDEHADTKTSFLGRILGTAKSKIMEFIDQISKLAQQIFHTEKELNKKNTAFDDAVKSSFMISIIVFMIVIVTRINKP</sequence>
<evidence type="ECO:0000313" key="4">
    <source>
        <dbReference type="EnsemblPlants" id="Ma08_p10810.1"/>
    </source>
</evidence>
<keyword evidence="2" id="KW-0472">Membrane</keyword>
<evidence type="ECO:0000256" key="2">
    <source>
        <dbReference type="SAM" id="Phobius"/>
    </source>
</evidence>
<keyword evidence="2" id="KW-1133">Transmembrane helix</keyword>
<dbReference type="InParanoid" id="A0A804K579"/>
<dbReference type="EMBL" id="HG996472">
    <property type="protein sequence ID" value="CAG1831180.1"/>
    <property type="molecule type" value="Genomic_DNA"/>
</dbReference>
<evidence type="ECO:0000313" key="3">
    <source>
        <dbReference type="EMBL" id="CAG1831180.1"/>
    </source>
</evidence>
<proteinExistence type="predicted"/>